<dbReference type="RefSeq" id="WP_218846943.1">
    <property type="nucleotide sequence ID" value="NZ_JACBYQ010000001.1"/>
</dbReference>
<protein>
    <submittedName>
        <fullName evidence="1">Putative DNA-binding protein (MmcQ/YjbR family)</fullName>
    </submittedName>
</protein>
<sequence length="137" mass="15218">MAHPRMYDDGDLGLAELRRLALGFPAAIEKEAFGRPTFRAGEKGKVFAYFGFGRTGHPRPFSVLVLPDDSEREALLQDDRCYLPSYLASAGWIGLDFEAAEVDWQEVAELLDTSYRRIASRSLLARLDAEGGPADDH</sequence>
<dbReference type="AlphaFoldDB" id="A0A7Y9LSF7"/>
<dbReference type="InterPro" id="IPR038056">
    <property type="entry name" value="YjbR-like_sf"/>
</dbReference>
<dbReference type="InterPro" id="IPR058532">
    <property type="entry name" value="YjbR/MT2646/Rv2570-like"/>
</dbReference>
<comment type="caution">
    <text evidence="1">The sequence shown here is derived from an EMBL/GenBank/DDBJ whole genome shotgun (WGS) entry which is preliminary data.</text>
</comment>
<dbReference type="EMBL" id="JACBYQ010000001">
    <property type="protein sequence ID" value="NYE94764.1"/>
    <property type="molecule type" value="Genomic_DNA"/>
</dbReference>
<name>A0A7Y9LSF7_9MICC</name>
<keyword evidence="2" id="KW-1185">Reference proteome</keyword>
<dbReference type="Pfam" id="PF04237">
    <property type="entry name" value="YjbR"/>
    <property type="match status" value="1"/>
</dbReference>
<accession>A0A7Y9LSF7</accession>
<organism evidence="1 2">
    <name type="scientific">Psychromicrobium silvestre</name>
    <dbReference type="NCBI Taxonomy" id="1645614"/>
    <lineage>
        <taxon>Bacteria</taxon>
        <taxon>Bacillati</taxon>
        <taxon>Actinomycetota</taxon>
        <taxon>Actinomycetes</taxon>
        <taxon>Micrococcales</taxon>
        <taxon>Micrococcaceae</taxon>
        <taxon>Psychromicrobium</taxon>
    </lineage>
</organism>
<evidence type="ECO:0000313" key="2">
    <source>
        <dbReference type="Proteomes" id="UP000521748"/>
    </source>
</evidence>
<dbReference type="Proteomes" id="UP000521748">
    <property type="component" value="Unassembled WGS sequence"/>
</dbReference>
<reference evidence="1 2" key="1">
    <citation type="submission" date="2020-07" db="EMBL/GenBank/DDBJ databases">
        <title>Sequencing the genomes of 1000 actinobacteria strains.</title>
        <authorList>
            <person name="Klenk H.-P."/>
        </authorList>
    </citation>
    <scope>NUCLEOTIDE SEQUENCE [LARGE SCALE GENOMIC DNA]</scope>
    <source>
        <strain evidence="1 2">DSM 102047</strain>
    </source>
</reference>
<gene>
    <name evidence="1" type="ORF">FHU41_000985</name>
</gene>
<dbReference type="SUPFAM" id="SSF142906">
    <property type="entry name" value="YjbR-like"/>
    <property type="match status" value="1"/>
</dbReference>
<dbReference type="Gene3D" id="3.90.1150.30">
    <property type="match status" value="1"/>
</dbReference>
<proteinExistence type="predicted"/>
<dbReference type="GO" id="GO:0003677">
    <property type="term" value="F:DNA binding"/>
    <property type="evidence" value="ECO:0007669"/>
    <property type="project" value="UniProtKB-KW"/>
</dbReference>
<evidence type="ECO:0000313" key="1">
    <source>
        <dbReference type="EMBL" id="NYE94764.1"/>
    </source>
</evidence>
<keyword evidence="1" id="KW-0238">DNA-binding</keyword>